<reference evidence="2 3" key="1">
    <citation type="journal article" date="2012" name="Proc. Natl. Acad. Sci. U.S.A.">
        <title>A novel lineage of myoviruses infecting cyanobacteria is widespread in the oceans.</title>
        <authorList>
            <person name="Sabehi G."/>
            <person name="Shaulov L."/>
            <person name="Silver D.H."/>
            <person name="Yanai I."/>
            <person name="Harel A."/>
            <person name="Lindell D."/>
        </authorList>
    </citation>
    <scope>NUCLEOTIDE SEQUENCE [LARGE SCALE GENOMIC DNA]</scope>
</reference>
<evidence type="ECO:0000313" key="2">
    <source>
        <dbReference type="EMBL" id="AEZ65696.1"/>
    </source>
</evidence>
<feature type="compositionally biased region" description="Polar residues" evidence="1">
    <location>
        <begin position="999"/>
        <end position="1013"/>
    </location>
</feature>
<proteinExistence type="predicted"/>
<organism evidence="2 3">
    <name type="scientific">Cyanophage S-TIM5</name>
    <dbReference type="NCBI Taxonomy" id="1137745"/>
    <lineage>
        <taxon>Viruses</taxon>
        <taxon>Duplodnaviria</taxon>
        <taxon>Heunggongvirae</taxon>
        <taxon>Uroviricota</taxon>
        <taxon>Caudoviricetes</taxon>
        <taxon>Aurunvirus</taxon>
        <taxon>Aurunvirus STIM5</taxon>
    </lineage>
</organism>
<dbReference type="EMBL" id="JQ245707">
    <property type="protein sequence ID" value="AEZ65696.1"/>
    <property type="molecule type" value="Genomic_DNA"/>
</dbReference>
<dbReference type="GeneID" id="14013899"/>
<evidence type="ECO:0000313" key="3">
    <source>
        <dbReference type="Proteomes" id="UP000007178"/>
    </source>
</evidence>
<dbReference type="Proteomes" id="UP000007178">
    <property type="component" value="Segment"/>
</dbReference>
<feature type="compositionally biased region" description="Polar residues" evidence="1">
    <location>
        <begin position="1020"/>
        <end position="1035"/>
    </location>
</feature>
<protein>
    <submittedName>
        <fullName evidence="2">Virion structural protein and packaging</fullName>
    </submittedName>
</protein>
<name>H6WFX1_9CAUD</name>
<evidence type="ECO:0000256" key="1">
    <source>
        <dbReference type="SAM" id="MobiDB-lite"/>
    </source>
</evidence>
<sequence length="1392" mass="150791">MPGKLPGGKLRISRVVPPLSTVADPTDTEVKYFGLIRDDSLDDLESSTEALQEVLSDIQSVSERETEGVFNLKDVSILDGIEVFGVTREDLSPLRGAALSDGAGEAIVNPRQRLQDRITHFESFAGRGTPFFGSGPIKYVYYADPLGTNLPGTVSVASNGTVTGTGTNFNGSTGTNDPFTPHVLTDGNYVDAYNSNNERVGRYIVDGNPSSKTAMTVTNAATGAITAVSNVTLKVIYSHTSPPPFFTESITSTAFNAPDHIPSISQLEYTHRIGSSSTGSFVPKKYKEDWWEGDYERDFKAPTSNPYQAAGENADNDPTFNIIKDGNKNYGLMLNDFPIDKNLGIRYDFYLKKDFAGEYFKWAVQKYGEVKIDIYKQTGVASNGNPQGSWITVLDTTDESTYHVFNDKEENTQNFTEFREVYVNGGTNFGATASTSEGGFLDLRDTYTDLEDIEVSNFDNEFVPVIIRYWYGQNTFDKNVTGTAEQSRLTPGGTTPSVNFDLRQFNLSEVQLSGTISALSTAGVVSGSGTAFNTELTVGSRITINSVSYKVTAITNNTSLTVRNPAEDTFSGQSYAVTSDRTHKQAWNNYYTHVKGTFASGVVTLDSAYTGVGKQNTLANMNRRFDIVAYTIAGNAPTGLSATKNILNYKSESQTKYDFGPSKNNFYEGIRVDDQAGNWTTNTFTVSGIDIAENAVVHMMIQNNPYKTEPPRILPASTSNYIGTVGSDRALWVEFVYYPDEKSTYEDAGDLLSNGAGYSEIDPEKQALEERSIYFGYKYGVLPETNQYTSARYDGFLENKITTSNTEKDYDYNHDKLLAIGRQKKDTAIKPLQSGETRPDGANYTFFMYEADAYNNGGRVQIFAGPTNSLAAIFAPTAAGVDASSNPGKILHSTDNVSTFSNANKQNLTAAVAVVTQGNASSFNIYQEEFLGGPILVARKSTTAGDYKTVWSTSDMGDPDGRNTNNKTFFLAYVSQSGGANAYFRELINAERPSVKASSITLTGGGSTPSIQDASLFPADSSNTDRGSTPTDQNNVPYKKARVVLYNSNDSTYTNALAEYTVTDYTASSTTINLSFAAGTGTAQPAGTYRAIVYHNYLKLSQALHSLDWTDENGIAKTTSSIGDNPTYSGTNHNMVINGVYSTSATYSRVDNGSTLSFGDALLVEPGSNTSSALNPYSSQTELPFPPSGAVTPFGFDKSSSDINNPGLGGICYPPIDAPADPALSTLAIEDAGLYGRSGGTLRKAEGHYDTYFGGKSLTNIGLASMTVTRGFVFDFPSESYNDIITTPTSAQLPTFSSDSYTHKLRVELSPYIGEPNSTFANATGLFSRSALYNDPNGDNTPNPHIYNDATTYYSTQEPVKEAVYLFTKSSSINPTSETDVSLISTSSVSFI</sequence>
<dbReference type="RefSeq" id="YP_007006109.1">
    <property type="nucleotide sequence ID" value="NC_019516.2"/>
</dbReference>
<feature type="region of interest" description="Disordered" evidence="1">
    <location>
        <begin position="999"/>
        <end position="1035"/>
    </location>
</feature>
<dbReference type="KEGG" id="vg:14013899"/>
<keyword evidence="3" id="KW-1185">Reference proteome</keyword>
<accession>H6WFX1</accession>